<proteinExistence type="predicted"/>
<dbReference type="CDD" id="cd00090">
    <property type="entry name" value="HTH_ARSR"/>
    <property type="match status" value="1"/>
</dbReference>
<organism evidence="1 2">
    <name type="scientific">Halospeciosus flavus</name>
    <dbReference type="NCBI Taxonomy" id="3032283"/>
    <lineage>
        <taxon>Archaea</taxon>
        <taxon>Methanobacteriati</taxon>
        <taxon>Methanobacteriota</taxon>
        <taxon>Stenosarchaea group</taxon>
        <taxon>Halobacteria</taxon>
        <taxon>Halobacteriales</taxon>
        <taxon>Halobacteriaceae</taxon>
        <taxon>Halospeciosus</taxon>
    </lineage>
</organism>
<dbReference type="InterPro" id="IPR036388">
    <property type="entry name" value="WH-like_DNA-bd_sf"/>
</dbReference>
<dbReference type="RefSeq" id="WP_279529383.1">
    <property type="nucleotide sequence ID" value="NZ_CP122312.1"/>
</dbReference>
<sequence>MRENEGEAVLNVIGDGRARQVLFATRQEPCSAKEISDRTGISLPTVYRRLEELREYDLIRSEMRAAADGNHYEVFTCNFDETRVSLEDEGYDVVVERREDITERFVELWDDLAGEP</sequence>
<dbReference type="Proteomes" id="UP001596447">
    <property type="component" value="Unassembled WGS sequence"/>
</dbReference>
<keyword evidence="2" id="KW-1185">Reference proteome</keyword>
<name>A0ABD5Z2S6_9EURY</name>
<dbReference type="Gene3D" id="1.10.10.10">
    <property type="entry name" value="Winged helix-like DNA-binding domain superfamily/Winged helix DNA-binding domain"/>
    <property type="match status" value="1"/>
</dbReference>
<comment type="caution">
    <text evidence="1">The sequence shown here is derived from an EMBL/GenBank/DDBJ whole genome shotgun (WGS) entry which is preliminary data.</text>
</comment>
<reference evidence="1 2" key="1">
    <citation type="journal article" date="2019" name="Int. J. Syst. Evol. Microbiol.">
        <title>The Global Catalogue of Microorganisms (GCM) 10K type strain sequencing project: providing services to taxonomists for standard genome sequencing and annotation.</title>
        <authorList>
            <consortium name="The Broad Institute Genomics Platform"/>
            <consortium name="The Broad Institute Genome Sequencing Center for Infectious Disease"/>
            <person name="Wu L."/>
            <person name="Ma J."/>
        </authorList>
    </citation>
    <scope>NUCLEOTIDE SEQUENCE [LARGE SCALE GENOMIC DNA]</scope>
    <source>
        <strain evidence="1 2">XZGYJ-43</strain>
    </source>
</reference>
<accession>A0ABD5Z2S6</accession>
<evidence type="ECO:0000313" key="2">
    <source>
        <dbReference type="Proteomes" id="UP001596447"/>
    </source>
</evidence>
<dbReference type="Pfam" id="PF12840">
    <property type="entry name" value="HTH_20"/>
    <property type="match status" value="1"/>
</dbReference>
<dbReference type="InterPro" id="IPR036390">
    <property type="entry name" value="WH_DNA-bd_sf"/>
</dbReference>
<dbReference type="SUPFAM" id="SSF46785">
    <property type="entry name" value="Winged helix' DNA-binding domain"/>
    <property type="match status" value="1"/>
</dbReference>
<dbReference type="EMBL" id="JBHTAR010000011">
    <property type="protein sequence ID" value="MFC7199451.1"/>
    <property type="molecule type" value="Genomic_DNA"/>
</dbReference>
<dbReference type="AlphaFoldDB" id="A0ABD5Z2S6"/>
<evidence type="ECO:0000313" key="1">
    <source>
        <dbReference type="EMBL" id="MFC7199451.1"/>
    </source>
</evidence>
<dbReference type="InterPro" id="IPR011991">
    <property type="entry name" value="ArsR-like_HTH"/>
</dbReference>
<gene>
    <name evidence="1" type="ORF">ACFQJ9_08510</name>
</gene>
<protein>
    <submittedName>
        <fullName evidence="1">ArsR/SmtB family transcription factor</fullName>
    </submittedName>
</protein>